<keyword evidence="1" id="KW-1133">Transmembrane helix</keyword>
<keyword evidence="1" id="KW-0472">Membrane</keyword>
<feature type="transmembrane region" description="Helical" evidence="1">
    <location>
        <begin position="47"/>
        <end position="67"/>
    </location>
</feature>
<name>A0A453MQK5_AEGTS</name>
<organism evidence="2 3">
    <name type="scientific">Aegilops tauschii subsp. strangulata</name>
    <name type="common">Goatgrass</name>
    <dbReference type="NCBI Taxonomy" id="200361"/>
    <lineage>
        <taxon>Eukaryota</taxon>
        <taxon>Viridiplantae</taxon>
        <taxon>Streptophyta</taxon>
        <taxon>Embryophyta</taxon>
        <taxon>Tracheophyta</taxon>
        <taxon>Spermatophyta</taxon>
        <taxon>Magnoliopsida</taxon>
        <taxon>Liliopsida</taxon>
        <taxon>Poales</taxon>
        <taxon>Poaceae</taxon>
        <taxon>BOP clade</taxon>
        <taxon>Pooideae</taxon>
        <taxon>Triticodae</taxon>
        <taxon>Triticeae</taxon>
        <taxon>Triticinae</taxon>
        <taxon>Aegilops</taxon>
    </lineage>
</organism>
<dbReference type="EnsemblPlants" id="AET6Gv20036300.4">
    <property type="protein sequence ID" value="AET6Gv20036300.4"/>
    <property type="gene ID" value="AET6Gv20036300"/>
</dbReference>
<proteinExistence type="predicted"/>
<reference evidence="2" key="3">
    <citation type="journal article" date="2017" name="Nature">
        <title>Genome sequence of the progenitor of the wheat D genome Aegilops tauschii.</title>
        <authorList>
            <person name="Luo M.C."/>
            <person name="Gu Y.Q."/>
            <person name="Puiu D."/>
            <person name="Wang H."/>
            <person name="Twardziok S.O."/>
            <person name="Deal K.R."/>
            <person name="Huo N."/>
            <person name="Zhu T."/>
            <person name="Wang L."/>
            <person name="Wang Y."/>
            <person name="McGuire P.E."/>
            <person name="Liu S."/>
            <person name="Long H."/>
            <person name="Ramasamy R.K."/>
            <person name="Rodriguez J.C."/>
            <person name="Van S.L."/>
            <person name="Yuan L."/>
            <person name="Wang Z."/>
            <person name="Xia Z."/>
            <person name="Xiao L."/>
            <person name="Anderson O.D."/>
            <person name="Ouyang S."/>
            <person name="Liang Y."/>
            <person name="Zimin A.V."/>
            <person name="Pertea G."/>
            <person name="Qi P."/>
            <person name="Bennetzen J.L."/>
            <person name="Dai X."/>
            <person name="Dawson M.W."/>
            <person name="Muller H.G."/>
            <person name="Kugler K."/>
            <person name="Rivarola-Duarte L."/>
            <person name="Spannagl M."/>
            <person name="Mayer K.F.X."/>
            <person name="Lu F.H."/>
            <person name="Bevan M.W."/>
            <person name="Leroy P."/>
            <person name="Li P."/>
            <person name="You F.M."/>
            <person name="Sun Q."/>
            <person name="Liu Z."/>
            <person name="Lyons E."/>
            <person name="Wicker T."/>
            <person name="Salzberg S.L."/>
            <person name="Devos K.M."/>
            <person name="Dvorak J."/>
        </authorList>
    </citation>
    <scope>NUCLEOTIDE SEQUENCE [LARGE SCALE GENOMIC DNA]</scope>
    <source>
        <strain evidence="2">cv. AL8/78</strain>
    </source>
</reference>
<reference evidence="2" key="5">
    <citation type="journal article" date="2021" name="G3 (Bethesda)">
        <title>Aegilops tauschii genome assembly Aet v5.0 features greater sequence contiguity and improved annotation.</title>
        <authorList>
            <person name="Wang L."/>
            <person name="Zhu T."/>
            <person name="Rodriguez J.C."/>
            <person name="Deal K.R."/>
            <person name="Dubcovsky J."/>
            <person name="McGuire P.E."/>
            <person name="Lux T."/>
            <person name="Spannagl M."/>
            <person name="Mayer K.F.X."/>
            <person name="Baldrich P."/>
            <person name="Meyers B.C."/>
            <person name="Huo N."/>
            <person name="Gu Y.Q."/>
            <person name="Zhou H."/>
            <person name="Devos K.M."/>
            <person name="Bennetzen J.L."/>
            <person name="Unver T."/>
            <person name="Budak H."/>
            <person name="Gulick P.J."/>
            <person name="Galiba G."/>
            <person name="Kalapos B."/>
            <person name="Nelson D.R."/>
            <person name="Li P."/>
            <person name="You F.M."/>
            <person name="Luo M.C."/>
            <person name="Dvorak J."/>
        </authorList>
    </citation>
    <scope>NUCLEOTIDE SEQUENCE [LARGE SCALE GENOMIC DNA]</scope>
    <source>
        <strain evidence="2">cv. AL8/78</strain>
    </source>
</reference>
<dbReference type="Proteomes" id="UP000015105">
    <property type="component" value="Chromosome 6D"/>
</dbReference>
<evidence type="ECO:0000256" key="1">
    <source>
        <dbReference type="SAM" id="Phobius"/>
    </source>
</evidence>
<dbReference type="AlphaFoldDB" id="A0A453MQK5"/>
<evidence type="ECO:0000313" key="3">
    <source>
        <dbReference type="Proteomes" id="UP000015105"/>
    </source>
</evidence>
<evidence type="ECO:0000313" key="2">
    <source>
        <dbReference type="EnsemblPlants" id="AET6Gv20036300.4"/>
    </source>
</evidence>
<reference evidence="2" key="4">
    <citation type="submission" date="2019-03" db="UniProtKB">
        <authorList>
            <consortium name="EnsemblPlants"/>
        </authorList>
    </citation>
    <scope>IDENTIFICATION</scope>
</reference>
<protein>
    <submittedName>
        <fullName evidence="2">Uncharacterized protein</fullName>
    </submittedName>
</protein>
<keyword evidence="1" id="KW-0812">Transmembrane</keyword>
<dbReference type="Gramene" id="AET6Gv20036300.4">
    <property type="protein sequence ID" value="AET6Gv20036300.4"/>
    <property type="gene ID" value="AET6Gv20036300"/>
</dbReference>
<accession>A0A453MQK5</accession>
<keyword evidence="3" id="KW-1185">Reference proteome</keyword>
<sequence length="82" mass="9266">MLLPRRFGCQLSWRSVWPLATTHGAFGLAPCSLSCSAVSFMEDGNTFLFLCVILVLPIACFVVVNEYSNLKDIIFRHEFFFA</sequence>
<reference evidence="3" key="2">
    <citation type="journal article" date="2017" name="Nat. Plants">
        <title>The Aegilops tauschii genome reveals multiple impacts of transposons.</title>
        <authorList>
            <person name="Zhao G."/>
            <person name="Zou C."/>
            <person name="Li K."/>
            <person name="Wang K."/>
            <person name="Li T."/>
            <person name="Gao L."/>
            <person name="Zhang X."/>
            <person name="Wang H."/>
            <person name="Yang Z."/>
            <person name="Liu X."/>
            <person name="Jiang W."/>
            <person name="Mao L."/>
            <person name="Kong X."/>
            <person name="Jiao Y."/>
            <person name="Jia J."/>
        </authorList>
    </citation>
    <scope>NUCLEOTIDE SEQUENCE [LARGE SCALE GENOMIC DNA]</scope>
    <source>
        <strain evidence="3">cv. AL8/78</strain>
    </source>
</reference>
<reference evidence="3" key="1">
    <citation type="journal article" date="2014" name="Science">
        <title>Ancient hybridizations among the ancestral genomes of bread wheat.</title>
        <authorList>
            <consortium name="International Wheat Genome Sequencing Consortium,"/>
            <person name="Marcussen T."/>
            <person name="Sandve S.R."/>
            <person name="Heier L."/>
            <person name="Spannagl M."/>
            <person name="Pfeifer M."/>
            <person name="Jakobsen K.S."/>
            <person name="Wulff B.B."/>
            <person name="Steuernagel B."/>
            <person name="Mayer K.F."/>
            <person name="Olsen O.A."/>
        </authorList>
    </citation>
    <scope>NUCLEOTIDE SEQUENCE [LARGE SCALE GENOMIC DNA]</scope>
    <source>
        <strain evidence="3">cv. AL8/78</strain>
    </source>
</reference>